<dbReference type="InterPro" id="IPR020845">
    <property type="entry name" value="AMP-binding_CS"/>
</dbReference>
<feature type="region of interest" description="Disordered" evidence="1">
    <location>
        <begin position="43"/>
        <end position="72"/>
    </location>
</feature>
<comment type="caution">
    <text evidence="3">The sequence shown here is derived from an EMBL/GenBank/DDBJ whole genome shotgun (WGS) entry which is preliminary data.</text>
</comment>
<evidence type="ECO:0000256" key="1">
    <source>
        <dbReference type="SAM" id="MobiDB-lite"/>
    </source>
</evidence>
<feature type="domain" description="AMP-dependent synthetase/ligase" evidence="2">
    <location>
        <begin position="319"/>
        <end position="688"/>
    </location>
</feature>
<dbReference type="EMBL" id="ADBJ01000036">
    <property type="protein sequence ID" value="EFA79172.1"/>
    <property type="molecule type" value="Genomic_DNA"/>
</dbReference>
<name>D3BHJ5_HETP5</name>
<dbReference type="InterPro" id="IPR042099">
    <property type="entry name" value="ANL_N_sf"/>
</dbReference>
<dbReference type="STRING" id="670386.D3BHJ5"/>
<dbReference type="GO" id="GO:0016020">
    <property type="term" value="C:membrane"/>
    <property type="evidence" value="ECO:0007669"/>
    <property type="project" value="TreeGrafter"/>
</dbReference>
<evidence type="ECO:0000259" key="2">
    <source>
        <dbReference type="Pfam" id="PF00501"/>
    </source>
</evidence>
<evidence type="ECO:0000313" key="4">
    <source>
        <dbReference type="Proteomes" id="UP000001396"/>
    </source>
</evidence>
<dbReference type="Pfam" id="PF00501">
    <property type="entry name" value="AMP-binding"/>
    <property type="match status" value="1"/>
</dbReference>
<protein>
    <recommendedName>
        <fullName evidence="2">AMP-dependent synthetase/ligase domain-containing protein</fullName>
    </recommendedName>
</protein>
<dbReference type="SUPFAM" id="SSF56801">
    <property type="entry name" value="Acetyl-CoA synthetase-like"/>
    <property type="match status" value="1"/>
</dbReference>
<keyword evidence="4" id="KW-1185">Reference proteome</keyword>
<dbReference type="InterPro" id="IPR000873">
    <property type="entry name" value="AMP-dep_synth/lig_dom"/>
</dbReference>
<dbReference type="InParanoid" id="D3BHJ5"/>
<reference evidence="3 4" key="1">
    <citation type="journal article" date="2011" name="Genome Res.">
        <title>Phylogeny-wide analysis of social amoeba genomes highlights ancient origins for complex intercellular communication.</title>
        <authorList>
            <person name="Heidel A.J."/>
            <person name="Lawal H.M."/>
            <person name="Felder M."/>
            <person name="Schilde C."/>
            <person name="Helps N.R."/>
            <person name="Tunggal B."/>
            <person name="Rivero F."/>
            <person name="John U."/>
            <person name="Schleicher M."/>
            <person name="Eichinger L."/>
            <person name="Platzer M."/>
            <person name="Noegel A.A."/>
            <person name="Schaap P."/>
            <person name="Gloeckner G."/>
        </authorList>
    </citation>
    <scope>NUCLEOTIDE SEQUENCE [LARGE SCALE GENOMIC DNA]</scope>
    <source>
        <strain evidence="4">ATCC 26659 / Pp 5 / PN500</strain>
    </source>
</reference>
<dbReference type="Proteomes" id="UP000001396">
    <property type="component" value="Unassembled WGS sequence"/>
</dbReference>
<dbReference type="PANTHER" id="PTHR43272:SF91">
    <property type="entry name" value="CARRIER DOMAIN-CONTAINING PROTEIN"/>
    <property type="match status" value="1"/>
</dbReference>
<dbReference type="GO" id="GO:0005783">
    <property type="term" value="C:endoplasmic reticulum"/>
    <property type="evidence" value="ECO:0007669"/>
    <property type="project" value="TreeGrafter"/>
</dbReference>
<dbReference type="GO" id="GO:0004467">
    <property type="term" value="F:long-chain fatty acid-CoA ligase activity"/>
    <property type="evidence" value="ECO:0007669"/>
    <property type="project" value="TreeGrafter"/>
</dbReference>
<organism evidence="3 4">
    <name type="scientific">Heterostelium pallidum (strain ATCC 26659 / Pp 5 / PN500)</name>
    <name type="common">Cellular slime mold</name>
    <name type="synonym">Polysphondylium pallidum</name>
    <dbReference type="NCBI Taxonomy" id="670386"/>
    <lineage>
        <taxon>Eukaryota</taxon>
        <taxon>Amoebozoa</taxon>
        <taxon>Evosea</taxon>
        <taxon>Eumycetozoa</taxon>
        <taxon>Dictyostelia</taxon>
        <taxon>Acytosteliales</taxon>
        <taxon>Acytosteliaceae</taxon>
        <taxon>Heterostelium</taxon>
    </lineage>
</organism>
<dbReference type="PANTHER" id="PTHR43272">
    <property type="entry name" value="LONG-CHAIN-FATTY-ACID--COA LIGASE"/>
    <property type="match status" value="1"/>
</dbReference>
<dbReference type="RefSeq" id="XP_020431293.1">
    <property type="nucleotide sequence ID" value="XM_020578829.1"/>
</dbReference>
<dbReference type="AlphaFoldDB" id="D3BHJ5"/>
<dbReference type="PROSITE" id="PS00455">
    <property type="entry name" value="AMP_BINDING"/>
    <property type="match status" value="1"/>
</dbReference>
<dbReference type="Gene3D" id="3.40.50.12780">
    <property type="entry name" value="N-terminal domain of ligase-like"/>
    <property type="match status" value="1"/>
</dbReference>
<gene>
    <name evidence="3" type="ORF">PPL_07998</name>
</gene>
<sequence>MSIKDKYPKTIADFYILAKKKYGIILAITASKLEGEELKLVNKAKKRKKDKYDDHEDDVNDSEEDSSDSEKLKNQYKKYIQDQPVTKIHPDLYAFDNNTHYILVMRFSQYPYITIQRHPTNFKSVKIICQRTIGENEKKDILRFLRGFDYLDYSLTNNLNRQLKDLVLEVDFKEEVEEIITNGMNITCEIQPIMSGIPDKDDATKHSHRKDFINNTNCSFCSILIKSGEERHVCSECNNVILCPQCFLLPESNSVHTDSAPLPHFSSLETRTDDEYFVSNKSDTTYQCFINAFKCFPKRRCLGIRSIIPKSNDNPLGFGEYEWISYQDVYNRSEIFGTALSKLVPRESMIGVMLNNTPEWFYIDFGCLFYGYTIVPINHFINSREFIGVINNCQPSVMIVTESSLVKLVDILNKYNGLNMIIYVGNNPDPHLRKQIPYNITFKIFSEILNQYKDCKIAPHNPLNNGVLSLVYSSGSTGTPKGIIIKDKDFLASLLDYKLGYPCIQLSFLSLSHLERRADLKMIYNGGRLGIYTLPKRDYFINDVACLRPTIMWAPPSIWNEFYTKYQQSMNSLRTLYPQFKTSEIEQIMFPEFRKLLGDRIDSLTTGGALISEEVISMMRRCWGADKVFNIYGSTEAMIVSVNDIMLNQIQYRIIPLQEIIKEGLATENPIPIGELVVKSDQNVVGYYRNKEDTEKSFKDGWFHMGDLVEEYEPRKIRILDRIKNSFKSSTGLFICLEKIENYYYKSPFIRHIFVYGDPYHSYLIAIIVPSEKALSSFDTNLKMDLNQNKSLLEAIESEIQLISEEKQIIVYETPKVIHLDNTIWTNENNLINGSGKFNRPALKQYYLDLIDKIYKEKQNQSIDLLQ</sequence>
<feature type="compositionally biased region" description="Acidic residues" evidence="1">
    <location>
        <begin position="55"/>
        <end position="67"/>
    </location>
</feature>
<dbReference type="GeneID" id="31363477"/>
<accession>D3BHJ5</accession>
<evidence type="ECO:0000313" key="3">
    <source>
        <dbReference type="EMBL" id="EFA79172.1"/>
    </source>
</evidence>
<proteinExistence type="predicted"/>